<organism evidence="5 6">
    <name type="scientific">Sedimentitalea todarodis</name>
    <dbReference type="NCBI Taxonomy" id="1631240"/>
    <lineage>
        <taxon>Bacteria</taxon>
        <taxon>Pseudomonadati</taxon>
        <taxon>Pseudomonadota</taxon>
        <taxon>Alphaproteobacteria</taxon>
        <taxon>Rhodobacterales</taxon>
        <taxon>Paracoccaceae</taxon>
        <taxon>Sedimentitalea</taxon>
    </lineage>
</organism>
<keyword evidence="4" id="KW-0131">Cell cycle</keyword>
<accession>A0ABU3VG67</accession>
<evidence type="ECO:0000256" key="3">
    <source>
        <dbReference type="ARBA" id="ARBA00022829"/>
    </source>
</evidence>
<dbReference type="RefSeq" id="WP_316778049.1">
    <property type="nucleotide sequence ID" value="NZ_JASMWN010000012.1"/>
</dbReference>
<keyword evidence="6" id="KW-1185">Reference proteome</keyword>
<reference evidence="6" key="1">
    <citation type="submission" date="2023-05" db="EMBL/GenBank/DDBJ databases">
        <title>Sedimentitalea sp. nov. JM2-8.</title>
        <authorList>
            <person name="Huang J."/>
        </authorList>
    </citation>
    <scope>NUCLEOTIDE SEQUENCE [LARGE SCALE GENOMIC DNA]</scope>
    <source>
        <strain evidence="6">KHS03</strain>
    </source>
</reference>
<evidence type="ECO:0000256" key="4">
    <source>
        <dbReference type="ARBA" id="ARBA00023306"/>
    </source>
</evidence>
<gene>
    <name evidence="5" type="ORF">QO231_15115</name>
</gene>
<evidence type="ECO:0000313" key="6">
    <source>
        <dbReference type="Proteomes" id="UP001255416"/>
    </source>
</evidence>
<dbReference type="InterPro" id="IPR036388">
    <property type="entry name" value="WH-like_DNA-bd_sf"/>
</dbReference>
<name>A0ABU3VG67_9RHOB</name>
<keyword evidence="3" id="KW-0159">Chromosome partition</keyword>
<dbReference type="InterPro" id="IPR005234">
    <property type="entry name" value="ScpB_csome_segregation"/>
</dbReference>
<sequence length="204" mass="22517">MTGKSKPQSEAFDRELEDLPAELRWREWMGRVEAVLFASASPVDRDSLARVIGQGASVELVIEDIRAELGNRPYELVQAAGGWMFRTRRQFADAIKAAADLGNGAPEFSEMEMAVLCAVAYHQPIDRAGLAEIFGKEISRDLLTRMRLRDLITTGPRSPRPGAPHTFVTTEGFLAMFDLQSLRELPDLGLADFDRGSDAVLHSG</sequence>
<evidence type="ECO:0000256" key="2">
    <source>
        <dbReference type="ARBA" id="ARBA00022618"/>
    </source>
</evidence>
<dbReference type="Pfam" id="PF04079">
    <property type="entry name" value="SMC_ScpB"/>
    <property type="match status" value="1"/>
</dbReference>
<dbReference type="PIRSF" id="PIRSF019345">
    <property type="entry name" value="ScpB"/>
    <property type="match status" value="1"/>
</dbReference>
<keyword evidence="1" id="KW-0963">Cytoplasm</keyword>
<dbReference type="EMBL" id="JASMWN010000012">
    <property type="protein sequence ID" value="MDU9005176.1"/>
    <property type="molecule type" value="Genomic_DNA"/>
</dbReference>
<protein>
    <submittedName>
        <fullName evidence="5">SMC-Scp complex subunit ScpB</fullName>
    </submittedName>
</protein>
<dbReference type="InterPro" id="IPR036390">
    <property type="entry name" value="WH_DNA-bd_sf"/>
</dbReference>
<keyword evidence="2" id="KW-0132">Cell division</keyword>
<proteinExistence type="predicted"/>
<comment type="caution">
    <text evidence="5">The sequence shown here is derived from an EMBL/GenBank/DDBJ whole genome shotgun (WGS) entry which is preliminary data.</text>
</comment>
<dbReference type="SUPFAM" id="SSF46785">
    <property type="entry name" value="Winged helix' DNA-binding domain"/>
    <property type="match status" value="2"/>
</dbReference>
<dbReference type="PANTHER" id="PTHR34298">
    <property type="entry name" value="SEGREGATION AND CONDENSATION PROTEIN B"/>
    <property type="match status" value="1"/>
</dbReference>
<dbReference type="Gene3D" id="1.10.10.10">
    <property type="entry name" value="Winged helix-like DNA-binding domain superfamily/Winged helix DNA-binding domain"/>
    <property type="match status" value="2"/>
</dbReference>
<dbReference type="PANTHER" id="PTHR34298:SF2">
    <property type="entry name" value="SEGREGATION AND CONDENSATION PROTEIN B"/>
    <property type="match status" value="1"/>
</dbReference>
<evidence type="ECO:0000313" key="5">
    <source>
        <dbReference type="EMBL" id="MDU9005176.1"/>
    </source>
</evidence>
<dbReference type="Proteomes" id="UP001255416">
    <property type="component" value="Unassembled WGS sequence"/>
</dbReference>
<evidence type="ECO:0000256" key="1">
    <source>
        <dbReference type="ARBA" id="ARBA00022490"/>
    </source>
</evidence>